<dbReference type="SUPFAM" id="SSF49899">
    <property type="entry name" value="Concanavalin A-like lectins/glucanases"/>
    <property type="match status" value="1"/>
</dbReference>
<dbReference type="InterPro" id="IPR013320">
    <property type="entry name" value="ConA-like_dom_sf"/>
</dbReference>
<dbReference type="EMBL" id="VUJV01000001">
    <property type="protein sequence ID" value="KAA1421303.1"/>
    <property type="molecule type" value="Genomic_DNA"/>
</dbReference>
<feature type="signal peptide" evidence="2">
    <location>
        <begin position="1"/>
        <end position="29"/>
    </location>
</feature>
<dbReference type="GO" id="GO:0005975">
    <property type="term" value="P:carbohydrate metabolic process"/>
    <property type="evidence" value="ECO:0007669"/>
    <property type="project" value="InterPro"/>
</dbReference>
<dbReference type="GO" id="GO:0004553">
    <property type="term" value="F:hydrolase activity, hydrolyzing O-glycosyl compounds"/>
    <property type="evidence" value="ECO:0007669"/>
    <property type="project" value="InterPro"/>
</dbReference>
<comment type="caution">
    <text evidence="4">The sequence shown here is derived from an EMBL/GenBank/DDBJ whole genome shotgun (WGS) entry which is preliminary data.</text>
</comment>
<feature type="domain" description="GH16" evidence="3">
    <location>
        <begin position="38"/>
        <end position="304"/>
    </location>
</feature>
<keyword evidence="5" id="KW-1185">Reference proteome</keyword>
<evidence type="ECO:0000259" key="3">
    <source>
        <dbReference type="PROSITE" id="PS51762"/>
    </source>
</evidence>
<proteinExistence type="inferred from homology"/>
<keyword evidence="2" id="KW-0732">Signal</keyword>
<evidence type="ECO:0000313" key="5">
    <source>
        <dbReference type="Proteomes" id="UP000325003"/>
    </source>
</evidence>
<name>A0A5B1LL49_9ACTN</name>
<dbReference type="AlphaFoldDB" id="A0A5B1LL49"/>
<evidence type="ECO:0000256" key="2">
    <source>
        <dbReference type="SAM" id="SignalP"/>
    </source>
</evidence>
<protein>
    <submittedName>
        <fullName evidence="4">Glycoside hydrolase family 16 protein</fullName>
    </submittedName>
</protein>
<dbReference type="InterPro" id="IPR000757">
    <property type="entry name" value="Beta-glucanase-like"/>
</dbReference>
<feature type="chain" id="PRO_5023081028" evidence="2">
    <location>
        <begin position="30"/>
        <end position="304"/>
    </location>
</feature>
<evidence type="ECO:0000313" key="4">
    <source>
        <dbReference type="EMBL" id="KAA1421303.1"/>
    </source>
</evidence>
<dbReference type="Gene3D" id="2.60.120.200">
    <property type="match status" value="1"/>
</dbReference>
<evidence type="ECO:0000256" key="1">
    <source>
        <dbReference type="ARBA" id="ARBA00006865"/>
    </source>
</evidence>
<reference evidence="4 5" key="1">
    <citation type="submission" date="2019-09" db="EMBL/GenBank/DDBJ databases">
        <title>Nocardioides panacisoli sp. nov., isolated from the soil of a ginseng field.</title>
        <authorList>
            <person name="Cho C."/>
        </authorList>
    </citation>
    <scope>NUCLEOTIDE SEQUENCE [LARGE SCALE GENOMIC DNA]</scope>
    <source>
        <strain evidence="4 5">BN130099</strain>
    </source>
</reference>
<comment type="similarity">
    <text evidence="1">Belongs to the glycosyl hydrolase 16 family.</text>
</comment>
<dbReference type="Pfam" id="PF00722">
    <property type="entry name" value="Glyco_hydro_16"/>
    <property type="match status" value="1"/>
</dbReference>
<dbReference type="PROSITE" id="PS51762">
    <property type="entry name" value="GH16_2"/>
    <property type="match status" value="1"/>
</dbReference>
<keyword evidence="4" id="KW-0378">Hydrolase</keyword>
<reference evidence="4 5" key="2">
    <citation type="submission" date="2019-09" db="EMBL/GenBank/DDBJ databases">
        <authorList>
            <person name="Jin C."/>
        </authorList>
    </citation>
    <scope>NUCLEOTIDE SEQUENCE [LARGE SCALE GENOMIC DNA]</scope>
    <source>
        <strain evidence="4 5">BN130099</strain>
    </source>
</reference>
<gene>
    <name evidence="4" type="ORF">F0U44_03055</name>
</gene>
<dbReference type="PANTHER" id="PTHR10963">
    <property type="entry name" value="GLYCOSYL HYDROLASE-RELATED"/>
    <property type="match status" value="1"/>
</dbReference>
<dbReference type="PANTHER" id="PTHR10963:SF55">
    <property type="entry name" value="GLYCOSIDE HYDROLASE FAMILY 16 PROTEIN"/>
    <property type="match status" value="1"/>
</dbReference>
<organism evidence="4 5">
    <name type="scientific">Nocardioides humilatus</name>
    <dbReference type="NCBI Taxonomy" id="2607660"/>
    <lineage>
        <taxon>Bacteria</taxon>
        <taxon>Bacillati</taxon>
        <taxon>Actinomycetota</taxon>
        <taxon>Actinomycetes</taxon>
        <taxon>Propionibacteriales</taxon>
        <taxon>Nocardioidaceae</taxon>
        <taxon>Nocardioides</taxon>
    </lineage>
</organism>
<dbReference type="CDD" id="cd08023">
    <property type="entry name" value="GH16_laminarinase_like"/>
    <property type="match status" value="1"/>
</dbReference>
<dbReference type="InterPro" id="IPR050546">
    <property type="entry name" value="Glycosyl_Hydrlase_16"/>
</dbReference>
<accession>A0A5B1LL49</accession>
<sequence length="304" mass="33922">MRTFRAFFMLLACIGLLVTFVIDPPVASAAQPVGGLSADGEDPPAPDACGARIAKKRGGYWECTFNDEFSGTELDRTKWLGAQTEISGIANGDVCTRDEPWTISVKGGMLRLTARKLLNPFLCKSPYGNFRTDRAAAAVSTRDRFSQAYGRFEVRAKMPDTTVQGLHSAIWLFPDQNLYGLWPLSGEIDIAEWYSGIPQYAYPSLHYADGLNDGVTGLTAYLRNASAFHTYAVEWSPDLMLFYYDGRLVYETRWRPILPLFGNQPFDKPFNMILTQAWGGAWNAPVAATPTKATMTIDWVRVWQ</sequence>
<dbReference type="Proteomes" id="UP000325003">
    <property type="component" value="Unassembled WGS sequence"/>
</dbReference>